<evidence type="ECO:0000313" key="3">
    <source>
        <dbReference type="Proteomes" id="UP000653797"/>
    </source>
</evidence>
<reference evidence="2" key="1">
    <citation type="submission" date="2020-09" db="EMBL/GenBank/DDBJ databases">
        <authorList>
            <person name="Kim M.K."/>
        </authorList>
    </citation>
    <scope>NUCLEOTIDE SEQUENCE</scope>
    <source>
        <strain evidence="2">BT704</strain>
    </source>
</reference>
<evidence type="ECO:0000313" key="2">
    <source>
        <dbReference type="EMBL" id="MBD2757564.1"/>
    </source>
</evidence>
<keyword evidence="3" id="KW-1185">Reference proteome</keyword>
<evidence type="ECO:0000256" key="1">
    <source>
        <dbReference type="SAM" id="SignalP"/>
    </source>
</evidence>
<name>A0A927B8A6_9BACT</name>
<feature type="chain" id="PRO_5037966116" description="DUF4369 domain-containing protein" evidence="1">
    <location>
        <begin position="19"/>
        <end position="218"/>
    </location>
</feature>
<dbReference type="AlphaFoldDB" id="A0A927B8A6"/>
<feature type="signal peptide" evidence="1">
    <location>
        <begin position="1"/>
        <end position="18"/>
    </location>
</feature>
<sequence>MKAFFVAITLLISLIGKAQYQPVGAITMWTDGYVITLQNDTIRGQVRIGSLVNDSPASIIVRAADDRKTKIKGEDLRLIAQRLPDVAYSTGSIPREREFVIFERVPNPRRKDKPMLLERLTRFDGAIALYFDPSGWKQKSEYTFGNFVLEIDRQDLSYVAVKHGAEAFIAKRGEIETVYERLFGDCPQFMRNNPTATRRDWRLLGDMVADYNKLCQHL</sequence>
<protein>
    <recommendedName>
        <fullName evidence="4">DUF4369 domain-containing protein</fullName>
    </recommendedName>
</protein>
<proteinExistence type="predicted"/>
<keyword evidence="1" id="KW-0732">Signal</keyword>
<dbReference type="EMBL" id="JACXAA010000025">
    <property type="protein sequence ID" value="MBD2757564.1"/>
    <property type="molecule type" value="Genomic_DNA"/>
</dbReference>
<comment type="caution">
    <text evidence="2">The sequence shown here is derived from an EMBL/GenBank/DDBJ whole genome shotgun (WGS) entry which is preliminary data.</text>
</comment>
<dbReference type="Proteomes" id="UP000653797">
    <property type="component" value="Unassembled WGS sequence"/>
</dbReference>
<organism evidence="2 3">
    <name type="scientific">Spirosoma validum</name>
    <dbReference type="NCBI Taxonomy" id="2771355"/>
    <lineage>
        <taxon>Bacteria</taxon>
        <taxon>Pseudomonadati</taxon>
        <taxon>Bacteroidota</taxon>
        <taxon>Cytophagia</taxon>
        <taxon>Cytophagales</taxon>
        <taxon>Cytophagaceae</taxon>
        <taxon>Spirosoma</taxon>
    </lineage>
</organism>
<dbReference type="RefSeq" id="WP_191043188.1">
    <property type="nucleotide sequence ID" value="NZ_JACXAA010000025.1"/>
</dbReference>
<evidence type="ECO:0008006" key="4">
    <source>
        <dbReference type="Google" id="ProtNLM"/>
    </source>
</evidence>
<accession>A0A927B8A6</accession>
<gene>
    <name evidence="2" type="ORF">IC230_32135</name>
</gene>